<organism evidence="1 2">
    <name type="scientific">Candidatus Thalassospirochaeta sargassi</name>
    <dbReference type="NCBI Taxonomy" id="3119039"/>
    <lineage>
        <taxon>Bacteria</taxon>
        <taxon>Pseudomonadati</taxon>
        <taxon>Spirochaetota</taxon>
        <taxon>Spirochaetia</taxon>
        <taxon>Spirochaetales</taxon>
        <taxon>Spirochaetaceae</taxon>
        <taxon>Candidatus Thalassospirochaeta</taxon>
    </lineage>
</organism>
<dbReference type="InterPro" id="IPR052572">
    <property type="entry name" value="UPF0153_domain"/>
</dbReference>
<reference evidence="1 2" key="1">
    <citation type="submission" date="2022-12" db="EMBL/GenBank/DDBJ databases">
        <title>Metagenome assembled genome from gulf of manar.</title>
        <authorList>
            <person name="Kohli P."/>
            <person name="Pk S."/>
            <person name="Venkata Ramana C."/>
            <person name="Sasikala C."/>
        </authorList>
    </citation>
    <scope>NUCLEOTIDE SEQUENCE [LARGE SCALE GENOMIC DNA]</scope>
    <source>
        <strain evidence="1">JB008</strain>
    </source>
</reference>
<evidence type="ECO:0000313" key="1">
    <source>
        <dbReference type="EMBL" id="MDC7228089.1"/>
    </source>
</evidence>
<sequence>MKCRPGCGACCIEPSIAEAIPGMPDGKPGGVRCVNLDENNQCRIWERPGYPQACRNFTPTPEFCGETNEEAMRLIAAFEKATIPDKV</sequence>
<dbReference type="EMBL" id="JAQQAL010000040">
    <property type="protein sequence ID" value="MDC7228089.1"/>
    <property type="molecule type" value="Genomic_DNA"/>
</dbReference>
<dbReference type="PANTHER" id="PTHR36931">
    <property type="entry name" value="UPF0153 PROTEIN YEIW"/>
    <property type="match status" value="1"/>
</dbReference>
<gene>
    <name evidence="1" type="ORF">PQJ61_15100</name>
</gene>
<name>A0AAJ1IF26_9SPIO</name>
<protein>
    <submittedName>
        <fullName evidence="1">YkgJ family cysteine cluster protein</fullName>
    </submittedName>
</protein>
<dbReference type="Pfam" id="PF03692">
    <property type="entry name" value="CxxCxxCC"/>
    <property type="match status" value="1"/>
</dbReference>
<evidence type="ECO:0000313" key="2">
    <source>
        <dbReference type="Proteomes" id="UP001221217"/>
    </source>
</evidence>
<dbReference type="Proteomes" id="UP001221217">
    <property type="component" value="Unassembled WGS sequence"/>
</dbReference>
<dbReference type="PANTHER" id="PTHR36931:SF1">
    <property type="entry name" value="UPF0153 PROTEIN YEIW"/>
    <property type="match status" value="1"/>
</dbReference>
<comment type="caution">
    <text evidence="1">The sequence shown here is derived from an EMBL/GenBank/DDBJ whole genome shotgun (WGS) entry which is preliminary data.</text>
</comment>
<accession>A0AAJ1IF26</accession>
<dbReference type="AlphaFoldDB" id="A0AAJ1IF26"/>
<proteinExistence type="predicted"/>
<dbReference type="InterPro" id="IPR005358">
    <property type="entry name" value="Puta_zinc/iron-chelating_dom"/>
</dbReference>